<evidence type="ECO:0000256" key="1">
    <source>
        <dbReference type="ARBA" id="ARBA00004251"/>
    </source>
</evidence>
<keyword evidence="10" id="KW-1015">Disulfide bond</keyword>
<dbReference type="FunCoup" id="A0A3B1JKB7">
    <property type="interactions" value="309"/>
</dbReference>
<dbReference type="Pfam" id="PF08205">
    <property type="entry name" value="C2-set_2"/>
    <property type="match status" value="1"/>
</dbReference>
<dbReference type="InterPro" id="IPR013162">
    <property type="entry name" value="CD80_C2-set"/>
</dbReference>
<evidence type="ECO:0000256" key="15">
    <source>
        <dbReference type="ARBA" id="ARBA00076239"/>
    </source>
</evidence>
<comment type="subcellular location">
    <subcellularLocation>
        <location evidence="1">Cell membrane</location>
        <topology evidence="1">Single-pass type I membrane protein</topology>
    </subcellularLocation>
</comment>
<dbReference type="InterPro" id="IPR007110">
    <property type="entry name" value="Ig-like_dom"/>
</dbReference>
<dbReference type="InterPro" id="IPR051275">
    <property type="entry name" value="Cell_adhesion_signaling"/>
</dbReference>
<comment type="similarity">
    <text evidence="2">Belongs to the immunoglobulin superfamily.</text>
</comment>
<dbReference type="AlphaFoldDB" id="A0A3B1JKB7"/>
<evidence type="ECO:0000256" key="17">
    <source>
        <dbReference type="SAM" id="MobiDB-lite"/>
    </source>
</evidence>
<feature type="domain" description="Ig-like" evidence="19">
    <location>
        <begin position="23"/>
        <end position="117"/>
    </location>
</feature>
<dbReference type="InterPro" id="IPR013098">
    <property type="entry name" value="Ig_I-set"/>
</dbReference>
<evidence type="ECO:0000256" key="18">
    <source>
        <dbReference type="SAM" id="SignalP"/>
    </source>
</evidence>
<dbReference type="Pfam" id="PF13927">
    <property type="entry name" value="Ig_3"/>
    <property type="match status" value="2"/>
</dbReference>
<dbReference type="InterPro" id="IPR003598">
    <property type="entry name" value="Ig_sub2"/>
</dbReference>
<evidence type="ECO:0000256" key="12">
    <source>
        <dbReference type="ARBA" id="ARBA00023319"/>
    </source>
</evidence>
<reference evidence="21" key="2">
    <citation type="journal article" date="2014" name="Nat. Commun.">
        <title>The cavefish genome reveals candidate genes for eye loss.</title>
        <authorList>
            <person name="McGaugh S.E."/>
            <person name="Gross J.B."/>
            <person name="Aken B."/>
            <person name="Blin M."/>
            <person name="Borowsky R."/>
            <person name="Chalopin D."/>
            <person name="Hinaux H."/>
            <person name="Jeffery W.R."/>
            <person name="Keene A."/>
            <person name="Ma L."/>
            <person name="Minx P."/>
            <person name="Murphy D."/>
            <person name="O'Quin K.E."/>
            <person name="Retaux S."/>
            <person name="Rohner N."/>
            <person name="Searle S.M."/>
            <person name="Stahl B.A."/>
            <person name="Tabin C."/>
            <person name="Volff J.N."/>
            <person name="Yoshizawa M."/>
            <person name="Warren W.C."/>
        </authorList>
    </citation>
    <scope>NUCLEOTIDE SEQUENCE [LARGE SCALE GENOMIC DNA]</scope>
    <source>
        <strain evidence="21">female</strain>
    </source>
</reference>
<evidence type="ECO:0000256" key="9">
    <source>
        <dbReference type="ARBA" id="ARBA00023136"/>
    </source>
</evidence>
<dbReference type="GO" id="GO:0050839">
    <property type="term" value="F:cell adhesion molecule binding"/>
    <property type="evidence" value="ECO:0007669"/>
    <property type="project" value="TreeGrafter"/>
</dbReference>
<dbReference type="SMART" id="SM00409">
    <property type="entry name" value="IG"/>
    <property type="match status" value="5"/>
</dbReference>
<dbReference type="GO" id="GO:0005886">
    <property type="term" value="C:plasma membrane"/>
    <property type="evidence" value="ECO:0007669"/>
    <property type="project" value="UniProtKB-SubCell"/>
</dbReference>
<protein>
    <recommendedName>
        <fullName evidence="14">Kin of IRRE-like protein 1</fullName>
    </recommendedName>
    <alternativeName>
        <fullName evidence="16">Kin of irregular chiasm-like protein 1</fullName>
    </alternativeName>
    <alternativeName>
        <fullName evidence="15">Nephrin-like protein 1</fullName>
    </alternativeName>
</protein>
<sequence>VWCVCVCVWCVCVVCVCVWCVVRGFSQEPADQSVVLGERVVLSCVVFNYTGIVQWTKDGLALGIGEDLRAWPRYRVLRIVDVGQYNLEISSSELSDDSLYECQATEAALRSRRAKLTVLIPPDDPVIEGAPEILLMAGVPYNLTCVSRGAKPLSTIEWYKDGVIVDGAHTSTEVLADRKRVTTRSFLPIQPVDTDTGHNFSCVASNLAVPLGKRATITLNVHHAPTVLLSISPRSVLEGERVTFTCQATANPPVMGYRWAKGGVILEGARESVFVTTADHSFFTEPVSCQVFNAVGSTNVSILVDVHFGPILVVEPRPVTVDVDSDVTLNCKWAGNPPLTLTWTKKGSSMVLSNNNQLYLKSVSQADAGQYVCKAIVPRIGVGETEVTLTVNGPPIISSEPVQYAVRGEKGEIKCYIASTPPPDKIVWAWKENVWEKERGTLLERYTVEQSKPVSQGGAVLSTLTINNVMESDFQSTYNCTAWNSFGPGTMIITLAETACVSCSGRRGVALKPDIKVETVNKETHSLEEDSASVSTATRMFLPSVSLSPSTQPFKDDMDLKQEVRSETQETKEEYELKDPTNGYYNVRATTHEEIRPGSRAVLYQEFRPPNPASVTGPPAGIKPNPLAPIGRYEPRPPSRIAHNTYAHFNTIARTKQSHVPPNPPPQTTDYSRECGLLESTNQLAYDSYGYPTTAQYSQYRLGFAPPLEEGPAYEMYPTGQGVGVGVSQAAGADPALGKYGSSTRFSYSSPQTEYSQRHTQRMQTHV</sequence>
<feature type="signal peptide" evidence="18">
    <location>
        <begin position="1"/>
        <end position="24"/>
    </location>
</feature>
<keyword evidence="6 18" id="KW-0732">Signal</keyword>
<keyword evidence="7" id="KW-0677">Repeat</keyword>
<evidence type="ECO:0000256" key="5">
    <source>
        <dbReference type="ARBA" id="ARBA00022692"/>
    </source>
</evidence>
<reference evidence="20" key="4">
    <citation type="submission" date="2025-09" db="UniProtKB">
        <authorList>
            <consortium name="Ensembl"/>
        </authorList>
    </citation>
    <scope>IDENTIFICATION</scope>
</reference>
<dbReference type="Bgee" id="ENSAMXG00000041455">
    <property type="expression patterns" value="Expressed in brain and 5 other cell types or tissues"/>
</dbReference>
<dbReference type="GO" id="GO:0032836">
    <property type="term" value="P:glomerular basement membrane development"/>
    <property type="evidence" value="ECO:0007669"/>
    <property type="project" value="Ensembl"/>
</dbReference>
<feature type="compositionally biased region" description="Polar residues" evidence="17">
    <location>
        <begin position="743"/>
        <end position="755"/>
    </location>
</feature>
<feature type="domain" description="Ig-like" evidence="19">
    <location>
        <begin position="394"/>
        <end position="496"/>
    </location>
</feature>
<dbReference type="SMART" id="SM00408">
    <property type="entry name" value="IGc2"/>
    <property type="match status" value="3"/>
</dbReference>
<feature type="domain" description="Ig-like" evidence="19">
    <location>
        <begin position="122"/>
        <end position="218"/>
    </location>
</feature>
<feature type="domain" description="Ig-like" evidence="19">
    <location>
        <begin position="225"/>
        <end position="301"/>
    </location>
</feature>
<evidence type="ECO:0000256" key="11">
    <source>
        <dbReference type="ARBA" id="ARBA00023180"/>
    </source>
</evidence>
<keyword evidence="5" id="KW-0812">Transmembrane</keyword>
<dbReference type="PANTHER" id="PTHR11640">
    <property type="entry name" value="NEPHRIN"/>
    <property type="match status" value="1"/>
</dbReference>
<dbReference type="PROSITE" id="PS50835">
    <property type="entry name" value="IG_LIKE"/>
    <property type="match status" value="5"/>
</dbReference>
<dbReference type="FunFam" id="2.60.40.10:FF:000077">
    <property type="entry name" value="Kirre like nephrin family adhesion molecule 3"/>
    <property type="match status" value="1"/>
</dbReference>
<dbReference type="GO" id="GO:0039022">
    <property type="term" value="P:pronephric duct development"/>
    <property type="evidence" value="ECO:0007669"/>
    <property type="project" value="Ensembl"/>
</dbReference>
<dbReference type="Pfam" id="PF07679">
    <property type="entry name" value="I-set"/>
    <property type="match status" value="1"/>
</dbReference>
<evidence type="ECO:0000256" key="7">
    <source>
        <dbReference type="ARBA" id="ARBA00022737"/>
    </source>
</evidence>
<keyword evidence="11" id="KW-0325">Glycoprotein</keyword>
<dbReference type="InterPro" id="IPR003599">
    <property type="entry name" value="Ig_sub"/>
</dbReference>
<dbReference type="FunFam" id="2.60.40.10:FF:000094">
    <property type="entry name" value="Kirre like nephrin family adhesion molecule 3"/>
    <property type="match status" value="1"/>
</dbReference>
<dbReference type="GO" id="GO:0072015">
    <property type="term" value="P:podocyte development"/>
    <property type="evidence" value="ECO:0007669"/>
    <property type="project" value="Ensembl"/>
</dbReference>
<dbReference type="SUPFAM" id="SSF48726">
    <property type="entry name" value="Immunoglobulin"/>
    <property type="match status" value="5"/>
</dbReference>
<evidence type="ECO:0000256" key="13">
    <source>
        <dbReference type="ARBA" id="ARBA00064586"/>
    </source>
</evidence>
<feature type="chain" id="PRO_5017294625" description="Kin of IRRE-like protein 1" evidence="18">
    <location>
        <begin position="25"/>
        <end position="767"/>
    </location>
</feature>
<evidence type="ECO:0000256" key="6">
    <source>
        <dbReference type="ARBA" id="ARBA00022729"/>
    </source>
</evidence>
<feature type="domain" description="Ig-like" evidence="19">
    <location>
        <begin position="310"/>
        <end position="390"/>
    </location>
</feature>
<evidence type="ECO:0000256" key="3">
    <source>
        <dbReference type="ARBA" id="ARBA00022475"/>
    </source>
</evidence>
<organism evidence="20 21">
    <name type="scientific">Astyanax mexicanus</name>
    <name type="common">Blind cave fish</name>
    <name type="synonym">Astyanax fasciatus mexicanus</name>
    <dbReference type="NCBI Taxonomy" id="7994"/>
    <lineage>
        <taxon>Eukaryota</taxon>
        <taxon>Metazoa</taxon>
        <taxon>Chordata</taxon>
        <taxon>Craniata</taxon>
        <taxon>Vertebrata</taxon>
        <taxon>Euteleostomi</taxon>
        <taxon>Actinopterygii</taxon>
        <taxon>Neopterygii</taxon>
        <taxon>Teleostei</taxon>
        <taxon>Ostariophysi</taxon>
        <taxon>Characiformes</taxon>
        <taxon>Characoidei</taxon>
        <taxon>Acestrorhamphidae</taxon>
        <taxon>Acestrorhamphinae</taxon>
        <taxon>Astyanax</taxon>
    </lineage>
</organism>
<dbReference type="CDD" id="cd05898">
    <property type="entry name" value="IgI_5_KIRREL3"/>
    <property type="match status" value="1"/>
</dbReference>
<dbReference type="InterPro" id="IPR036179">
    <property type="entry name" value="Ig-like_dom_sf"/>
</dbReference>
<evidence type="ECO:0000256" key="2">
    <source>
        <dbReference type="ARBA" id="ARBA00008637"/>
    </source>
</evidence>
<dbReference type="PANTHER" id="PTHR11640:SF14">
    <property type="entry name" value="KIN OF IRRE-LIKE PROTEIN 1"/>
    <property type="match status" value="1"/>
</dbReference>
<dbReference type="FunFam" id="2.60.40.10:FF:000103">
    <property type="entry name" value="Kirre like nephrin family adhesion molecule 3"/>
    <property type="match status" value="1"/>
</dbReference>
<accession>A0A3B1JKB7</accession>
<reference evidence="21" key="1">
    <citation type="submission" date="2013-03" db="EMBL/GenBank/DDBJ databases">
        <authorList>
            <person name="Jeffery W."/>
            <person name="Warren W."/>
            <person name="Wilson R.K."/>
        </authorList>
    </citation>
    <scope>NUCLEOTIDE SEQUENCE</scope>
    <source>
        <strain evidence="21">female</strain>
    </source>
</reference>
<keyword evidence="9" id="KW-0472">Membrane</keyword>
<proteinExistence type="inferred from homology"/>
<keyword evidence="12" id="KW-0393">Immunoglobulin domain</keyword>
<dbReference type="Gene3D" id="2.60.40.10">
    <property type="entry name" value="Immunoglobulins"/>
    <property type="match status" value="5"/>
</dbReference>
<dbReference type="GeneTree" id="ENSGT00940000155795"/>
<dbReference type="InterPro" id="IPR013783">
    <property type="entry name" value="Ig-like_fold"/>
</dbReference>
<dbReference type="FunFam" id="2.60.40.10:FF:000232">
    <property type="entry name" value="Kirre like nephrin family adhesion molecule 1"/>
    <property type="match status" value="1"/>
</dbReference>
<comment type="subunit">
    <text evidence="13">Interacts with TJP1/ZO-1 and with NPHS2/podocin (via the C-terminus). Interacts with NPHS1/nephrin (via the Ig-like domains); this interaction is dependent on KIRREL1 glycosylation. Homodimer (via the Ig-like domains). Interacts when tyrosine-phosphorylated with GRB2.</text>
</comment>
<keyword evidence="4" id="KW-0597">Phosphoprotein</keyword>
<dbReference type="Proteomes" id="UP000018467">
    <property type="component" value="Unassembled WGS sequence"/>
</dbReference>
<evidence type="ECO:0000313" key="20">
    <source>
        <dbReference type="Ensembl" id="ENSAMXP00000042852.1"/>
    </source>
</evidence>
<dbReference type="GO" id="GO:0098609">
    <property type="term" value="P:cell-cell adhesion"/>
    <property type="evidence" value="ECO:0007669"/>
    <property type="project" value="TreeGrafter"/>
</dbReference>
<name>A0A3B1JKB7_ASTMX</name>
<reference evidence="20" key="3">
    <citation type="submission" date="2025-08" db="UniProtKB">
        <authorList>
            <consortium name="Ensembl"/>
        </authorList>
    </citation>
    <scope>IDENTIFICATION</scope>
</reference>
<evidence type="ECO:0000313" key="21">
    <source>
        <dbReference type="Proteomes" id="UP000018467"/>
    </source>
</evidence>
<dbReference type="STRING" id="7994.ENSAMXP00000042852"/>
<dbReference type="InParanoid" id="A0A3B1JKB7"/>
<keyword evidence="8" id="KW-1133">Transmembrane helix</keyword>
<evidence type="ECO:0000256" key="4">
    <source>
        <dbReference type="ARBA" id="ARBA00022553"/>
    </source>
</evidence>
<dbReference type="GO" id="GO:0005911">
    <property type="term" value="C:cell-cell junction"/>
    <property type="evidence" value="ECO:0007669"/>
    <property type="project" value="TreeGrafter"/>
</dbReference>
<evidence type="ECO:0000256" key="10">
    <source>
        <dbReference type="ARBA" id="ARBA00023157"/>
    </source>
</evidence>
<dbReference type="Ensembl" id="ENSAMXT00000042888.1">
    <property type="protein sequence ID" value="ENSAMXP00000042852.1"/>
    <property type="gene ID" value="ENSAMXG00000041455.1"/>
</dbReference>
<evidence type="ECO:0000256" key="8">
    <source>
        <dbReference type="ARBA" id="ARBA00022989"/>
    </source>
</evidence>
<feature type="region of interest" description="Disordered" evidence="17">
    <location>
        <begin position="743"/>
        <end position="767"/>
    </location>
</feature>
<evidence type="ECO:0000256" key="14">
    <source>
        <dbReference type="ARBA" id="ARBA00074376"/>
    </source>
</evidence>
<keyword evidence="3" id="KW-1003">Cell membrane</keyword>
<evidence type="ECO:0000259" key="19">
    <source>
        <dbReference type="PROSITE" id="PS50835"/>
    </source>
</evidence>
<evidence type="ECO:0000256" key="16">
    <source>
        <dbReference type="ARBA" id="ARBA00082444"/>
    </source>
</evidence>
<keyword evidence="21" id="KW-1185">Reference proteome</keyword>